<organism evidence="3 4">
    <name type="scientific">Clavelina lepadiformis</name>
    <name type="common">Light-bulb sea squirt</name>
    <name type="synonym">Ascidia lepadiformis</name>
    <dbReference type="NCBI Taxonomy" id="159417"/>
    <lineage>
        <taxon>Eukaryota</taxon>
        <taxon>Metazoa</taxon>
        <taxon>Chordata</taxon>
        <taxon>Tunicata</taxon>
        <taxon>Ascidiacea</taxon>
        <taxon>Aplousobranchia</taxon>
        <taxon>Clavelinidae</taxon>
        <taxon>Clavelina</taxon>
    </lineage>
</organism>
<keyword evidence="2" id="KW-0732">Signal</keyword>
<reference evidence="3 4" key="1">
    <citation type="submission" date="2024-02" db="EMBL/GenBank/DDBJ databases">
        <authorList>
            <person name="Daric V."/>
            <person name="Darras S."/>
        </authorList>
    </citation>
    <scope>NUCLEOTIDE SEQUENCE [LARGE SCALE GENOMIC DNA]</scope>
</reference>
<evidence type="ECO:0000313" key="3">
    <source>
        <dbReference type="EMBL" id="CAK8698134.1"/>
    </source>
</evidence>
<keyword evidence="4" id="KW-1185">Reference proteome</keyword>
<feature type="compositionally biased region" description="Polar residues" evidence="1">
    <location>
        <begin position="61"/>
        <end position="79"/>
    </location>
</feature>
<feature type="compositionally biased region" description="Low complexity" evidence="1">
    <location>
        <begin position="46"/>
        <end position="57"/>
    </location>
</feature>
<feature type="chain" id="PRO_5045549120" description="Secreted protein" evidence="2">
    <location>
        <begin position="23"/>
        <end position="79"/>
    </location>
</feature>
<protein>
    <recommendedName>
        <fullName evidence="5">Secreted protein</fullName>
    </recommendedName>
</protein>
<name>A0ABP0H541_CLALP</name>
<evidence type="ECO:0000313" key="4">
    <source>
        <dbReference type="Proteomes" id="UP001642483"/>
    </source>
</evidence>
<feature type="signal peptide" evidence="2">
    <location>
        <begin position="1"/>
        <end position="22"/>
    </location>
</feature>
<proteinExistence type="predicted"/>
<dbReference type="Proteomes" id="UP001642483">
    <property type="component" value="Unassembled WGS sequence"/>
</dbReference>
<sequence>MNFSKILPFFFISGMLITSSIASRSQKADYRRFMRSLSRNDRKKLSSSSSSSSSSLKCIHVQQQKESGGVKSQNYINFS</sequence>
<comment type="caution">
    <text evidence="3">The sequence shown here is derived from an EMBL/GenBank/DDBJ whole genome shotgun (WGS) entry which is preliminary data.</text>
</comment>
<feature type="region of interest" description="Disordered" evidence="1">
    <location>
        <begin position="38"/>
        <end position="79"/>
    </location>
</feature>
<gene>
    <name evidence="3" type="ORF">CVLEPA_LOCUS31606</name>
</gene>
<evidence type="ECO:0008006" key="5">
    <source>
        <dbReference type="Google" id="ProtNLM"/>
    </source>
</evidence>
<evidence type="ECO:0000256" key="2">
    <source>
        <dbReference type="SAM" id="SignalP"/>
    </source>
</evidence>
<accession>A0ABP0H541</accession>
<evidence type="ECO:0000256" key="1">
    <source>
        <dbReference type="SAM" id="MobiDB-lite"/>
    </source>
</evidence>
<dbReference type="EMBL" id="CAWYQH010000174">
    <property type="protein sequence ID" value="CAK8698134.1"/>
    <property type="molecule type" value="Genomic_DNA"/>
</dbReference>